<evidence type="ECO:0000259" key="1">
    <source>
        <dbReference type="Pfam" id="PF00535"/>
    </source>
</evidence>
<protein>
    <submittedName>
        <fullName evidence="2">Glycosyltransferase involved in cell wall biosynthesis</fullName>
    </submittedName>
</protein>
<organism evidence="2 3">
    <name type="scientific">Alicyclobacillus cycloheptanicus</name>
    <dbReference type="NCBI Taxonomy" id="1457"/>
    <lineage>
        <taxon>Bacteria</taxon>
        <taxon>Bacillati</taxon>
        <taxon>Bacillota</taxon>
        <taxon>Bacilli</taxon>
        <taxon>Bacillales</taxon>
        <taxon>Alicyclobacillaceae</taxon>
        <taxon>Alicyclobacillus</taxon>
    </lineage>
</organism>
<dbReference type="RefSeq" id="WP_274456870.1">
    <property type="nucleotide sequence ID" value="NZ_CP067097.1"/>
</dbReference>
<dbReference type="PANTHER" id="PTHR48090:SF7">
    <property type="entry name" value="RFBJ PROTEIN"/>
    <property type="match status" value="1"/>
</dbReference>
<evidence type="ECO:0000313" key="2">
    <source>
        <dbReference type="EMBL" id="MDQ0190116.1"/>
    </source>
</evidence>
<dbReference type="InterPro" id="IPR001173">
    <property type="entry name" value="Glyco_trans_2-like"/>
</dbReference>
<keyword evidence="3" id="KW-1185">Reference proteome</keyword>
<accession>A0ABT9XII3</accession>
<dbReference type="Gene3D" id="3.90.550.10">
    <property type="entry name" value="Spore Coat Polysaccharide Biosynthesis Protein SpsA, Chain A"/>
    <property type="match status" value="1"/>
</dbReference>
<sequence length="241" mass="26842">MSDTLIVVPAYNESANIEKSLSALLAKGMDADILVIDDGSSDDTARLARQYPVTVISHPCNLGYGTTLQTGYKYALSQQYSYVIQYDADGQHNADDVVRLREALRTSGADLAIGSRFAGDPSFRPGALKLVAIRWFRLLIYVFTRKRISDPTSGLRGLSRRLLYHYARSTRFPEDFPDADFVTDVLLRRWMVVEVPIGSHEREQGQSMHAGWKPLVYMGKVTLSMIGVALNHLLGKRGVTT</sequence>
<dbReference type="Pfam" id="PF00535">
    <property type="entry name" value="Glycos_transf_2"/>
    <property type="match status" value="1"/>
</dbReference>
<dbReference type="Proteomes" id="UP001232973">
    <property type="component" value="Unassembled WGS sequence"/>
</dbReference>
<dbReference type="EMBL" id="JAUSTP010000014">
    <property type="protein sequence ID" value="MDQ0190116.1"/>
    <property type="molecule type" value="Genomic_DNA"/>
</dbReference>
<reference evidence="2 3" key="1">
    <citation type="submission" date="2023-07" db="EMBL/GenBank/DDBJ databases">
        <title>Genomic Encyclopedia of Type Strains, Phase IV (KMG-IV): sequencing the most valuable type-strain genomes for metagenomic binning, comparative biology and taxonomic classification.</title>
        <authorList>
            <person name="Goeker M."/>
        </authorList>
    </citation>
    <scope>NUCLEOTIDE SEQUENCE [LARGE SCALE GENOMIC DNA]</scope>
    <source>
        <strain evidence="2 3">DSM 4006</strain>
    </source>
</reference>
<feature type="domain" description="Glycosyltransferase 2-like" evidence="1">
    <location>
        <begin position="6"/>
        <end position="164"/>
    </location>
</feature>
<comment type="caution">
    <text evidence="2">The sequence shown here is derived from an EMBL/GenBank/DDBJ whole genome shotgun (WGS) entry which is preliminary data.</text>
</comment>
<dbReference type="InterPro" id="IPR029044">
    <property type="entry name" value="Nucleotide-diphossugar_trans"/>
</dbReference>
<dbReference type="PANTHER" id="PTHR48090">
    <property type="entry name" value="UNDECAPRENYL-PHOSPHATE 4-DEOXY-4-FORMAMIDO-L-ARABINOSE TRANSFERASE-RELATED"/>
    <property type="match status" value="1"/>
</dbReference>
<dbReference type="CDD" id="cd04179">
    <property type="entry name" value="DPM_DPG-synthase_like"/>
    <property type="match status" value="1"/>
</dbReference>
<proteinExistence type="predicted"/>
<dbReference type="InterPro" id="IPR050256">
    <property type="entry name" value="Glycosyltransferase_2"/>
</dbReference>
<evidence type="ECO:0000313" key="3">
    <source>
        <dbReference type="Proteomes" id="UP001232973"/>
    </source>
</evidence>
<gene>
    <name evidence="2" type="ORF">J2S03_001979</name>
</gene>
<dbReference type="SUPFAM" id="SSF53448">
    <property type="entry name" value="Nucleotide-diphospho-sugar transferases"/>
    <property type="match status" value="1"/>
</dbReference>
<name>A0ABT9XII3_9BACL</name>